<dbReference type="EMBL" id="AJIL01000248">
    <property type="protein sequence ID" value="KNE90589.1"/>
    <property type="molecule type" value="Genomic_DNA"/>
</dbReference>
<proteinExistence type="predicted"/>
<comment type="caution">
    <text evidence="1">The sequence shown here is derived from an EMBL/GenBank/DDBJ whole genome shotgun (WGS) entry which is preliminary data.</text>
</comment>
<keyword evidence="2" id="KW-1185">Reference proteome</keyword>
<dbReference type="AlphaFoldDB" id="A0A0L0UV16"/>
<evidence type="ECO:0000313" key="2">
    <source>
        <dbReference type="Proteomes" id="UP000054564"/>
    </source>
</evidence>
<name>A0A0L0UV16_9BASI</name>
<dbReference type="Proteomes" id="UP000054564">
    <property type="component" value="Unassembled WGS sequence"/>
</dbReference>
<accession>A0A0L0UV16</accession>
<evidence type="ECO:0000313" key="1">
    <source>
        <dbReference type="EMBL" id="KNE90589.1"/>
    </source>
</evidence>
<organism evidence="1 2">
    <name type="scientific">Puccinia striiformis f. sp. tritici PST-78</name>
    <dbReference type="NCBI Taxonomy" id="1165861"/>
    <lineage>
        <taxon>Eukaryota</taxon>
        <taxon>Fungi</taxon>
        <taxon>Dikarya</taxon>
        <taxon>Basidiomycota</taxon>
        <taxon>Pucciniomycotina</taxon>
        <taxon>Pucciniomycetes</taxon>
        <taxon>Pucciniales</taxon>
        <taxon>Pucciniaceae</taxon>
        <taxon>Puccinia</taxon>
    </lineage>
</organism>
<protein>
    <submittedName>
        <fullName evidence="1">Uncharacterized protein</fullName>
    </submittedName>
</protein>
<reference evidence="2" key="1">
    <citation type="submission" date="2014-03" db="EMBL/GenBank/DDBJ databases">
        <title>The Genome Sequence of Puccinia striiformis f. sp. tritici PST-78.</title>
        <authorList>
            <consortium name="The Broad Institute Genome Sequencing Platform"/>
            <person name="Cuomo C."/>
            <person name="Hulbert S."/>
            <person name="Chen X."/>
            <person name="Walker B."/>
            <person name="Young S.K."/>
            <person name="Zeng Q."/>
            <person name="Gargeya S."/>
            <person name="Fitzgerald M."/>
            <person name="Haas B."/>
            <person name="Abouelleil A."/>
            <person name="Alvarado L."/>
            <person name="Arachchi H.M."/>
            <person name="Berlin A.M."/>
            <person name="Chapman S.B."/>
            <person name="Goldberg J."/>
            <person name="Griggs A."/>
            <person name="Gujja S."/>
            <person name="Hansen M."/>
            <person name="Howarth C."/>
            <person name="Imamovic A."/>
            <person name="Larimer J."/>
            <person name="McCowan C."/>
            <person name="Montmayeur A."/>
            <person name="Murphy C."/>
            <person name="Neiman D."/>
            <person name="Pearson M."/>
            <person name="Priest M."/>
            <person name="Roberts A."/>
            <person name="Saif S."/>
            <person name="Shea T."/>
            <person name="Sisk P."/>
            <person name="Sykes S."/>
            <person name="Wortman J."/>
            <person name="Nusbaum C."/>
            <person name="Birren B."/>
        </authorList>
    </citation>
    <scope>NUCLEOTIDE SEQUENCE [LARGE SCALE GENOMIC DNA]</scope>
    <source>
        <strain evidence="2">race PST-78</strain>
    </source>
</reference>
<gene>
    <name evidence="1" type="ORF">PSTG_15970</name>
</gene>
<sequence>MVYGFQITNASCPGGTYPVCSGMGGNNLQFATSEGCSSYNPYGFCCNAYGSEYVRIALATSNADFLSSRCMRVF</sequence>